<dbReference type="EMBL" id="JAZDRO010000002">
    <property type="protein sequence ID" value="MEE2566465.1"/>
    <property type="molecule type" value="Genomic_DNA"/>
</dbReference>
<sequence length="372" mass="42144">MLKSTAALLAEPETGAPLTLEVFSEENGHVVDGRLVAPGGRWYPIIGGLPKFPSEALKIDLTEFCARHGLDVPPGGEGDDRGQAQTNVTFSDKWRRFRNYGLEPSHQVLLQNWFVKKFGLKDREELKAFYKDFGMILEAGPGSGFNARFMAENSQAQVFTVDISEAAQTAMENFADMDRCQSIHADLFKTPFADETFDFVIADGVLHHTPDTYAAVKALYRKVKPGGTYFFYVYKKMGAARYFVDQHIREEFKKMTPEECYAACEGLTEMGRELQKLNAQVTLEKPVDVLGIPAGTHDVQRLLYYNFVKCYWNDAFDYETNNMVNYDWYHPHHAWQHTEPEVRGWLAEMGVKDFAIHDANPNGISVLLNKPA</sequence>
<dbReference type="PANTHER" id="PTHR44068">
    <property type="entry name" value="ZGC:194242"/>
    <property type="match status" value="1"/>
</dbReference>
<gene>
    <name evidence="3" type="ORF">V0U35_07200</name>
</gene>
<dbReference type="Gene3D" id="3.40.50.150">
    <property type="entry name" value="Vaccinia Virus protein VP39"/>
    <property type="match status" value="1"/>
</dbReference>
<organism evidence="3 4">
    <name type="scientific">Hyphobacterium marinum</name>
    <dbReference type="NCBI Taxonomy" id="3116574"/>
    <lineage>
        <taxon>Bacteria</taxon>
        <taxon>Pseudomonadati</taxon>
        <taxon>Pseudomonadota</taxon>
        <taxon>Alphaproteobacteria</taxon>
        <taxon>Maricaulales</taxon>
        <taxon>Maricaulaceae</taxon>
        <taxon>Hyphobacterium</taxon>
    </lineage>
</organism>
<dbReference type="SUPFAM" id="SSF53335">
    <property type="entry name" value="S-adenosyl-L-methionine-dependent methyltransferases"/>
    <property type="match status" value="1"/>
</dbReference>
<keyword evidence="1 3" id="KW-0808">Transferase</keyword>
<dbReference type="InterPro" id="IPR013216">
    <property type="entry name" value="Methyltransf_11"/>
</dbReference>
<keyword evidence="4" id="KW-1185">Reference proteome</keyword>
<feature type="domain" description="Methyltransferase type 11" evidence="2">
    <location>
        <begin position="137"/>
        <end position="231"/>
    </location>
</feature>
<dbReference type="Pfam" id="PF08241">
    <property type="entry name" value="Methyltransf_11"/>
    <property type="match status" value="1"/>
</dbReference>
<name>A0ABU7LY54_9PROT</name>
<dbReference type="InterPro" id="IPR050447">
    <property type="entry name" value="Erg6_SMT_methyltransf"/>
</dbReference>
<dbReference type="GO" id="GO:0008168">
    <property type="term" value="F:methyltransferase activity"/>
    <property type="evidence" value="ECO:0007669"/>
    <property type="project" value="UniProtKB-KW"/>
</dbReference>
<dbReference type="Proteomes" id="UP001310692">
    <property type="component" value="Unassembled WGS sequence"/>
</dbReference>
<comment type="caution">
    <text evidence="3">The sequence shown here is derived from an EMBL/GenBank/DDBJ whole genome shotgun (WGS) entry which is preliminary data.</text>
</comment>
<reference evidence="3 4" key="1">
    <citation type="submission" date="2024-01" db="EMBL/GenBank/DDBJ databases">
        <title>Hyphobacterium bacterium isolated from marine sediment.</title>
        <authorList>
            <person name="Zhao S."/>
        </authorList>
    </citation>
    <scope>NUCLEOTIDE SEQUENCE [LARGE SCALE GENOMIC DNA]</scope>
    <source>
        <strain evidence="3 4">Y60-23</strain>
    </source>
</reference>
<dbReference type="PANTHER" id="PTHR44068:SF11">
    <property type="entry name" value="GERANYL DIPHOSPHATE 2-C-METHYLTRANSFERASE"/>
    <property type="match status" value="1"/>
</dbReference>
<dbReference type="RefSeq" id="WP_330196005.1">
    <property type="nucleotide sequence ID" value="NZ_JAZDRO010000002.1"/>
</dbReference>
<dbReference type="GO" id="GO:0032259">
    <property type="term" value="P:methylation"/>
    <property type="evidence" value="ECO:0007669"/>
    <property type="project" value="UniProtKB-KW"/>
</dbReference>
<proteinExistence type="predicted"/>
<evidence type="ECO:0000313" key="3">
    <source>
        <dbReference type="EMBL" id="MEE2566465.1"/>
    </source>
</evidence>
<protein>
    <submittedName>
        <fullName evidence="3">Class I SAM-dependent methyltransferase</fullName>
        <ecNumber evidence="3">2.1.1.-</ecNumber>
    </submittedName>
</protein>
<evidence type="ECO:0000256" key="1">
    <source>
        <dbReference type="ARBA" id="ARBA00022679"/>
    </source>
</evidence>
<dbReference type="InterPro" id="IPR029063">
    <property type="entry name" value="SAM-dependent_MTases_sf"/>
</dbReference>
<evidence type="ECO:0000259" key="2">
    <source>
        <dbReference type="Pfam" id="PF08241"/>
    </source>
</evidence>
<dbReference type="CDD" id="cd02440">
    <property type="entry name" value="AdoMet_MTases"/>
    <property type="match status" value="1"/>
</dbReference>
<keyword evidence="3" id="KW-0489">Methyltransferase</keyword>
<dbReference type="EC" id="2.1.1.-" evidence="3"/>
<accession>A0ABU7LY54</accession>
<evidence type="ECO:0000313" key="4">
    <source>
        <dbReference type="Proteomes" id="UP001310692"/>
    </source>
</evidence>